<evidence type="ECO:0000256" key="6">
    <source>
        <dbReference type="ARBA" id="ARBA00022898"/>
    </source>
</evidence>
<dbReference type="EMBL" id="MK500406">
    <property type="protein sequence ID" value="QBK88952.1"/>
    <property type="molecule type" value="Genomic_DNA"/>
</dbReference>
<dbReference type="Gene3D" id="3.40.640.10">
    <property type="entry name" value="Type I PLP-dependent aspartate aminotransferase-like (Major domain)"/>
    <property type="match status" value="1"/>
</dbReference>
<dbReference type="InterPro" id="IPR015424">
    <property type="entry name" value="PyrdxlP-dep_Trfase"/>
</dbReference>
<name>A0A481Z0B8_9VIRU</name>
<feature type="domain" description="Aminotransferase class V" evidence="9">
    <location>
        <begin position="22"/>
        <end position="400"/>
    </location>
</feature>
<dbReference type="PIRSF" id="PIRSF005572">
    <property type="entry name" value="NifS"/>
    <property type="match status" value="1"/>
</dbReference>
<gene>
    <name evidence="10" type="ORF">LCMiAC02_00450</name>
</gene>
<dbReference type="Pfam" id="PF00266">
    <property type="entry name" value="Aminotran_5"/>
    <property type="match status" value="1"/>
</dbReference>
<keyword evidence="4 10" id="KW-0808">Transferase</keyword>
<evidence type="ECO:0000256" key="7">
    <source>
        <dbReference type="ARBA" id="ARBA00023004"/>
    </source>
</evidence>
<dbReference type="GO" id="GO:0046872">
    <property type="term" value="F:metal ion binding"/>
    <property type="evidence" value="ECO:0007669"/>
    <property type="project" value="UniProtKB-KW"/>
</dbReference>
<evidence type="ECO:0000256" key="1">
    <source>
        <dbReference type="ARBA" id="ARBA00001933"/>
    </source>
</evidence>
<dbReference type="Gene3D" id="1.10.260.50">
    <property type="match status" value="1"/>
</dbReference>
<dbReference type="PANTHER" id="PTHR11601:SF34">
    <property type="entry name" value="CYSTEINE DESULFURASE"/>
    <property type="match status" value="1"/>
</dbReference>
<evidence type="ECO:0000313" key="10">
    <source>
        <dbReference type="EMBL" id="QBK88952.1"/>
    </source>
</evidence>
<comment type="cofactor">
    <cofactor evidence="1">
        <name>pyridoxal 5'-phosphate</name>
        <dbReference type="ChEBI" id="CHEBI:597326"/>
    </cofactor>
</comment>
<evidence type="ECO:0000259" key="9">
    <source>
        <dbReference type="Pfam" id="PF00266"/>
    </source>
</evidence>
<evidence type="ECO:0000256" key="5">
    <source>
        <dbReference type="ARBA" id="ARBA00022723"/>
    </source>
</evidence>
<protein>
    <recommendedName>
        <fullName evidence="3">NifS-like protein</fullName>
    </recommendedName>
</protein>
<reference evidence="10" key="1">
    <citation type="journal article" date="2019" name="MBio">
        <title>Virus Genomes from Deep Sea Sediments Expand the Ocean Megavirome and Support Independent Origins of Viral Gigantism.</title>
        <authorList>
            <person name="Backstrom D."/>
            <person name="Yutin N."/>
            <person name="Jorgensen S.L."/>
            <person name="Dharamshi J."/>
            <person name="Homa F."/>
            <person name="Zaremba-Niedwiedzka K."/>
            <person name="Spang A."/>
            <person name="Wolf Y.I."/>
            <person name="Koonin E.V."/>
            <person name="Ettema T.J."/>
        </authorList>
    </citation>
    <scope>NUCLEOTIDE SEQUENCE</scope>
</reference>
<evidence type="ECO:0000256" key="3">
    <source>
        <dbReference type="ARBA" id="ARBA00021783"/>
    </source>
</evidence>
<evidence type="ECO:0000256" key="2">
    <source>
        <dbReference type="ARBA" id="ARBA00006490"/>
    </source>
</evidence>
<accession>A0A481Z0B8</accession>
<keyword evidence="5" id="KW-0479">Metal-binding</keyword>
<organism evidence="10">
    <name type="scientific">Mimivirus LCMiAC02</name>
    <dbReference type="NCBI Taxonomy" id="2506609"/>
    <lineage>
        <taxon>Viruses</taxon>
        <taxon>Varidnaviria</taxon>
        <taxon>Bamfordvirae</taxon>
        <taxon>Nucleocytoviricota</taxon>
        <taxon>Megaviricetes</taxon>
        <taxon>Imitervirales</taxon>
        <taxon>Mimiviridae</taxon>
        <taxon>Klosneuvirinae</taxon>
    </lineage>
</organism>
<dbReference type="InterPro" id="IPR015421">
    <property type="entry name" value="PyrdxlP-dep_Trfase_major"/>
</dbReference>
<evidence type="ECO:0000256" key="4">
    <source>
        <dbReference type="ARBA" id="ARBA00022679"/>
    </source>
</evidence>
<keyword evidence="7" id="KW-0408">Iron</keyword>
<dbReference type="SUPFAM" id="SSF53383">
    <property type="entry name" value="PLP-dependent transferases"/>
    <property type="match status" value="1"/>
</dbReference>
<dbReference type="InterPro" id="IPR000192">
    <property type="entry name" value="Aminotrans_V_dom"/>
</dbReference>
<dbReference type="PANTHER" id="PTHR11601">
    <property type="entry name" value="CYSTEINE DESULFURYLASE FAMILY MEMBER"/>
    <property type="match status" value="1"/>
</dbReference>
<keyword evidence="6" id="KW-0663">Pyridoxal phosphate</keyword>
<comment type="similarity">
    <text evidence="2">Belongs to the class-V pyridoxal-phosphate-dependent aminotransferase family. NifS/IscS subfamily.</text>
</comment>
<proteinExistence type="inferred from homology"/>
<evidence type="ECO:0000256" key="8">
    <source>
        <dbReference type="ARBA" id="ARBA00023014"/>
    </source>
</evidence>
<dbReference type="Gene3D" id="3.90.1150.10">
    <property type="entry name" value="Aspartate Aminotransferase, domain 1"/>
    <property type="match status" value="1"/>
</dbReference>
<dbReference type="InterPro" id="IPR016454">
    <property type="entry name" value="Cysteine_dSase"/>
</dbReference>
<sequence length="410" mass="46968">MSIYYLHGDITNKITPSKKMYYFDNNSTTLIYDKVVKDNIMKWISCGNPSNTLHDYGIIAREKIEQCRHHIAADLNIYPCELYFTSGATESNNIAVQGIFQYYTNKYKNKKFTAITSSFEHPSVLKIFKHYEKLDNIDVVYINPCNDEKDPQFGCIKTCDVEKEITNAKNQIIIISIMHANNETGAIQNIKKMGKMIKKYNIYFHSDMTQSIGKLIIHPKEYYMGSISFSGHKFHGPKGIGGLYINKKYTNVLNLCYGGEQEYHRRPGTENVAYIVGMTLALSNIHKNRKVKNKKMQKMKEYIIDNISKKINIRVLGPSYDLCLPNTLLILIYDIKTCNRLLITELNKKGICVSAGSACQTNSGSTSHVLDTMNIKKGDKLKIIRISLSDYNTFDECEYLVKNLINILKK</sequence>
<keyword evidence="10" id="KW-0032">Aminotransferase</keyword>
<dbReference type="InterPro" id="IPR015422">
    <property type="entry name" value="PyrdxlP-dep_Trfase_small"/>
</dbReference>
<keyword evidence="8" id="KW-0411">Iron-sulfur</keyword>
<dbReference type="GO" id="GO:0008483">
    <property type="term" value="F:transaminase activity"/>
    <property type="evidence" value="ECO:0007669"/>
    <property type="project" value="UniProtKB-KW"/>
</dbReference>
<dbReference type="GO" id="GO:0051536">
    <property type="term" value="F:iron-sulfur cluster binding"/>
    <property type="evidence" value="ECO:0007669"/>
    <property type="project" value="UniProtKB-KW"/>
</dbReference>